<dbReference type="Proteomes" id="UP000254502">
    <property type="component" value="Unassembled WGS sequence"/>
</dbReference>
<dbReference type="SUPFAM" id="SSF56349">
    <property type="entry name" value="DNA breaking-rejoining enzymes"/>
    <property type="match status" value="1"/>
</dbReference>
<dbReference type="Gene3D" id="1.10.443.10">
    <property type="entry name" value="Intergrase catalytic core"/>
    <property type="match status" value="1"/>
</dbReference>
<dbReference type="InterPro" id="IPR013762">
    <property type="entry name" value="Integrase-like_cat_sf"/>
</dbReference>
<evidence type="ECO:0000313" key="7">
    <source>
        <dbReference type="Proteomes" id="UP000254502"/>
    </source>
</evidence>
<keyword evidence="1 3" id="KW-0238">DNA-binding</keyword>
<gene>
    <name evidence="6" type="ORF">NCTC5664_00492</name>
</gene>
<dbReference type="AlphaFoldDB" id="A0A380DL69"/>
<evidence type="ECO:0000256" key="1">
    <source>
        <dbReference type="ARBA" id="ARBA00023125"/>
    </source>
</evidence>
<dbReference type="EMBL" id="UHAQ01000002">
    <property type="protein sequence ID" value="SUK33796.1"/>
    <property type="molecule type" value="Genomic_DNA"/>
</dbReference>
<name>A0A380DL69_STAAU</name>
<keyword evidence="2" id="KW-0233">DNA recombination</keyword>
<evidence type="ECO:0000313" key="6">
    <source>
        <dbReference type="EMBL" id="SUK33796.1"/>
    </source>
</evidence>
<protein>
    <submittedName>
        <fullName evidence="6">Phage integrase family protein</fullName>
    </submittedName>
</protein>
<dbReference type="InterPro" id="IPR010998">
    <property type="entry name" value="Integrase_recombinase_N"/>
</dbReference>
<evidence type="ECO:0000259" key="4">
    <source>
        <dbReference type="PROSITE" id="PS51898"/>
    </source>
</evidence>
<dbReference type="InterPro" id="IPR044068">
    <property type="entry name" value="CB"/>
</dbReference>
<dbReference type="GO" id="GO:0003677">
    <property type="term" value="F:DNA binding"/>
    <property type="evidence" value="ECO:0007669"/>
    <property type="project" value="UniProtKB-UniRule"/>
</dbReference>
<dbReference type="GO" id="GO:0015074">
    <property type="term" value="P:DNA integration"/>
    <property type="evidence" value="ECO:0007669"/>
    <property type="project" value="InterPro"/>
</dbReference>
<dbReference type="InterPro" id="IPR011010">
    <property type="entry name" value="DNA_brk_join_enz"/>
</dbReference>
<dbReference type="InterPro" id="IPR002104">
    <property type="entry name" value="Integrase_catalytic"/>
</dbReference>
<organism evidence="6 7">
    <name type="scientific">Staphylococcus aureus</name>
    <dbReference type="NCBI Taxonomy" id="1280"/>
    <lineage>
        <taxon>Bacteria</taxon>
        <taxon>Bacillati</taxon>
        <taxon>Bacillota</taxon>
        <taxon>Bacilli</taxon>
        <taxon>Bacillales</taxon>
        <taxon>Staphylococcaceae</taxon>
        <taxon>Staphylococcus</taxon>
    </lineage>
</organism>
<evidence type="ECO:0000256" key="3">
    <source>
        <dbReference type="PROSITE-ProRule" id="PRU01248"/>
    </source>
</evidence>
<dbReference type="GO" id="GO:0006310">
    <property type="term" value="P:DNA recombination"/>
    <property type="evidence" value="ECO:0007669"/>
    <property type="project" value="UniProtKB-KW"/>
</dbReference>
<evidence type="ECO:0000259" key="5">
    <source>
        <dbReference type="PROSITE" id="PS51900"/>
    </source>
</evidence>
<evidence type="ECO:0000256" key="2">
    <source>
        <dbReference type="ARBA" id="ARBA00023172"/>
    </source>
</evidence>
<dbReference type="PROSITE" id="PS51900">
    <property type="entry name" value="CB"/>
    <property type="match status" value="1"/>
</dbReference>
<dbReference type="PROSITE" id="PS51898">
    <property type="entry name" value="TYR_RECOMBINASE"/>
    <property type="match status" value="1"/>
</dbReference>
<reference evidence="6 7" key="1">
    <citation type="submission" date="2018-06" db="EMBL/GenBank/DDBJ databases">
        <authorList>
            <consortium name="Pathogen Informatics"/>
            <person name="Doyle S."/>
        </authorList>
    </citation>
    <scope>NUCLEOTIDE SEQUENCE [LARGE SCALE GENOMIC DNA]</scope>
    <source>
        <strain evidence="6 7">NCTC5664</strain>
    </source>
</reference>
<feature type="domain" description="Core-binding (CB)" evidence="5">
    <location>
        <begin position="70"/>
        <end position="153"/>
    </location>
</feature>
<sequence>MWFEKFKNKNNETKYRYYEKYKDPYTDKWKRVSVVLNKNTKQSQKEAMFRLEDKIKEKLNNQSSSILKTLTFHTLLDEWFEYHTKTSGFKVTTLDNLKTRIKNIKKNSSQNLLLNKIDTKYMQTFINELSNIYSENQVKRQLGHMKEAIKYAVKFYNYPNEHILNSVTPPKKSKTIEDIEKEEAKMYNYLEMEQVIQIRDFILNDNNMQYRARILVAGAVEVQALTGMRIGELLALQVKDVDLKIRRSILTVLFTESNVMLDLVTKILRRPQVQKEKSPSIQG</sequence>
<accession>A0A380DL69</accession>
<dbReference type="Gene3D" id="1.10.150.130">
    <property type="match status" value="1"/>
</dbReference>
<feature type="domain" description="Tyr recombinase" evidence="4">
    <location>
        <begin position="185"/>
        <end position="283"/>
    </location>
</feature>
<proteinExistence type="predicted"/>